<keyword evidence="4" id="KW-1185">Reference proteome</keyword>
<dbReference type="Proteomes" id="UP000306192">
    <property type="component" value="Unassembled WGS sequence"/>
</dbReference>
<dbReference type="AlphaFoldDB" id="A0A4V4RG11"/>
<feature type="domain" description="M23ase beta-sheet core" evidence="2">
    <location>
        <begin position="77"/>
        <end position="169"/>
    </location>
</feature>
<dbReference type="PANTHER" id="PTHR21666">
    <property type="entry name" value="PEPTIDASE-RELATED"/>
    <property type="match status" value="1"/>
</dbReference>
<evidence type="ECO:0000256" key="1">
    <source>
        <dbReference type="ARBA" id="ARBA00022729"/>
    </source>
</evidence>
<gene>
    <name evidence="3" type="ORF">D4765_06660</name>
</gene>
<sequence>MLVAGAAGSLGGAGGVLVPGVGGVAGVSGDGGVGVGLVSAIGPPGEAASAFRAEWPVAEPHVLLRAFAAPPTAFAAGHRGIDIAADPDEQVVAPAAGVVTYAAVVVDRPVVSIDHGNGFVSSLEPVTAVVSLGQTVVAGQPIGSVAVWSHCAVSCIHYGVRLDGQYVSPMLVLASVPRAVLLPIGGG</sequence>
<accession>A0A4V4RG11</accession>
<evidence type="ECO:0000313" key="4">
    <source>
        <dbReference type="Proteomes" id="UP000306192"/>
    </source>
</evidence>
<dbReference type="OrthoDB" id="5245088at2"/>
<dbReference type="Gene3D" id="2.70.70.10">
    <property type="entry name" value="Glucose Permease (Domain IIA)"/>
    <property type="match status" value="1"/>
</dbReference>
<evidence type="ECO:0000259" key="2">
    <source>
        <dbReference type="Pfam" id="PF01551"/>
    </source>
</evidence>
<reference evidence="3 4" key="1">
    <citation type="journal article" date="2019" name="Microorganisms">
        <title>Systematic Affiliation and Genome Analysis of Subtercola vilae DB165(T) with Particular Emphasis on Cold Adaptation of an Isolate from a High-Altitude Cold Volcano Lake.</title>
        <authorList>
            <person name="Villalobos A.S."/>
            <person name="Wiese J."/>
            <person name="Imhoff J.F."/>
            <person name="Dorador C."/>
            <person name="Keller A."/>
            <person name="Hentschel U."/>
        </authorList>
    </citation>
    <scope>NUCLEOTIDE SEQUENCE [LARGE SCALE GENOMIC DNA]</scope>
    <source>
        <strain evidence="3 4">DB165</strain>
    </source>
</reference>
<evidence type="ECO:0000313" key="3">
    <source>
        <dbReference type="EMBL" id="TIH38264.1"/>
    </source>
</evidence>
<keyword evidence="1" id="KW-0732">Signal</keyword>
<dbReference type="PANTHER" id="PTHR21666:SF289">
    <property type="entry name" value="L-ALA--D-GLU ENDOPEPTIDASE"/>
    <property type="match status" value="1"/>
</dbReference>
<dbReference type="GO" id="GO:0004222">
    <property type="term" value="F:metalloendopeptidase activity"/>
    <property type="evidence" value="ECO:0007669"/>
    <property type="project" value="TreeGrafter"/>
</dbReference>
<dbReference type="SUPFAM" id="SSF51261">
    <property type="entry name" value="Duplicated hybrid motif"/>
    <property type="match status" value="1"/>
</dbReference>
<name>A0A4V4RG11_9MICO</name>
<dbReference type="CDD" id="cd12797">
    <property type="entry name" value="M23_peptidase"/>
    <property type="match status" value="1"/>
</dbReference>
<dbReference type="InterPro" id="IPR050570">
    <property type="entry name" value="Cell_wall_metabolism_enzyme"/>
</dbReference>
<comment type="caution">
    <text evidence="3">The sequence shown here is derived from an EMBL/GenBank/DDBJ whole genome shotgun (WGS) entry which is preliminary data.</text>
</comment>
<dbReference type="InterPro" id="IPR016047">
    <property type="entry name" value="M23ase_b-sheet_dom"/>
</dbReference>
<proteinExistence type="predicted"/>
<dbReference type="Pfam" id="PF01551">
    <property type="entry name" value="Peptidase_M23"/>
    <property type="match status" value="1"/>
</dbReference>
<dbReference type="InterPro" id="IPR011055">
    <property type="entry name" value="Dup_hybrid_motif"/>
</dbReference>
<protein>
    <submittedName>
        <fullName evidence="3">M23 family metallopeptidase</fullName>
    </submittedName>
</protein>
<organism evidence="3 4">
    <name type="scientific">Subtercola vilae</name>
    <dbReference type="NCBI Taxonomy" id="2056433"/>
    <lineage>
        <taxon>Bacteria</taxon>
        <taxon>Bacillati</taxon>
        <taxon>Actinomycetota</taxon>
        <taxon>Actinomycetes</taxon>
        <taxon>Micrococcales</taxon>
        <taxon>Microbacteriaceae</taxon>
        <taxon>Subtercola</taxon>
    </lineage>
</organism>
<dbReference type="EMBL" id="QYRT01000009">
    <property type="protein sequence ID" value="TIH38264.1"/>
    <property type="molecule type" value="Genomic_DNA"/>
</dbReference>